<evidence type="ECO:0000313" key="2">
    <source>
        <dbReference type="EMBL" id="KNZ53824.1"/>
    </source>
</evidence>
<feature type="transmembrane region" description="Helical" evidence="1">
    <location>
        <begin position="301"/>
        <end position="318"/>
    </location>
</feature>
<organism evidence="2 3">
    <name type="scientific">Puccinia sorghi</name>
    <dbReference type="NCBI Taxonomy" id="27349"/>
    <lineage>
        <taxon>Eukaryota</taxon>
        <taxon>Fungi</taxon>
        <taxon>Dikarya</taxon>
        <taxon>Basidiomycota</taxon>
        <taxon>Pucciniomycotina</taxon>
        <taxon>Pucciniomycetes</taxon>
        <taxon>Pucciniales</taxon>
        <taxon>Pucciniaceae</taxon>
        <taxon>Puccinia</taxon>
    </lineage>
</organism>
<name>A0A0L6UZB3_9BASI</name>
<dbReference type="AlphaFoldDB" id="A0A0L6UZB3"/>
<proteinExistence type="predicted"/>
<accession>A0A0L6UZB3</accession>
<dbReference type="VEuPathDB" id="FungiDB:VP01_3127g3"/>
<keyword evidence="1" id="KW-1133">Transmembrane helix</keyword>
<evidence type="ECO:0000256" key="1">
    <source>
        <dbReference type="SAM" id="Phobius"/>
    </source>
</evidence>
<comment type="caution">
    <text evidence="2">The sequence shown here is derived from an EMBL/GenBank/DDBJ whole genome shotgun (WGS) entry which is preliminary data.</text>
</comment>
<gene>
    <name evidence="2" type="ORF">VP01_3127g3</name>
</gene>
<sequence length="321" mass="36926">MKLKHHMIVKGTSEPRKPLLRRTRWKERKKPYLLLDPGSTSYNLRYFRFGVCTLHNSPQNIQQSGKGVRKAIGQQLGLGQVALGYVPSPMAFQRWLIKPHGHRPKSSWHCAKQELALHHPQEIANSQLPSSAMLRMSDSFQLSFWFSQFFHVYMADEIAICGRDLLQLFSWPQCGIPAAQYIENQSSKISFIKFFIVMAVTQDRFNGCKSKDFLQADLVKTLHAPTHECISKSQLHLILRQHKNSKDCTNQELLQHQCHPDHICLVVVKSKLRCTQILSYSEEPGWDLCDFSMMLLHHISSTNLFSILAILFLPFGIFCGH</sequence>
<reference evidence="2 3" key="1">
    <citation type="submission" date="2015-08" db="EMBL/GenBank/DDBJ databases">
        <title>Next Generation Sequencing and Analysis of the Genome of Puccinia sorghi L Schw, the Causal Agent of Maize Common Rust.</title>
        <authorList>
            <person name="Rochi L."/>
            <person name="Burguener G."/>
            <person name="Darino M."/>
            <person name="Turjanski A."/>
            <person name="Kreff E."/>
            <person name="Dieguez M.J."/>
            <person name="Sacco F."/>
        </authorList>
    </citation>
    <scope>NUCLEOTIDE SEQUENCE [LARGE SCALE GENOMIC DNA]</scope>
    <source>
        <strain evidence="2 3">RO10H11247</strain>
    </source>
</reference>
<dbReference type="Proteomes" id="UP000037035">
    <property type="component" value="Unassembled WGS sequence"/>
</dbReference>
<keyword evidence="1" id="KW-0472">Membrane</keyword>
<evidence type="ECO:0000313" key="3">
    <source>
        <dbReference type="Proteomes" id="UP000037035"/>
    </source>
</evidence>
<keyword evidence="1" id="KW-0812">Transmembrane</keyword>
<dbReference type="EMBL" id="LAVV01008088">
    <property type="protein sequence ID" value="KNZ53824.1"/>
    <property type="molecule type" value="Genomic_DNA"/>
</dbReference>
<keyword evidence="3" id="KW-1185">Reference proteome</keyword>
<protein>
    <submittedName>
        <fullName evidence="2">Uncharacterized protein</fullName>
    </submittedName>
</protein>